<keyword evidence="5 8" id="KW-0378">Hydrolase</keyword>
<comment type="function">
    <text evidence="8">3'-5' exoribonuclease that releases 5'-nucleoside monophosphates and is involved in maturation of structured RNAs.</text>
</comment>
<evidence type="ECO:0000256" key="6">
    <source>
        <dbReference type="ARBA" id="ARBA00022839"/>
    </source>
</evidence>
<dbReference type="Pfam" id="PF00773">
    <property type="entry name" value="RNB"/>
    <property type="match status" value="1"/>
</dbReference>
<dbReference type="GO" id="GO:0003723">
    <property type="term" value="F:RNA binding"/>
    <property type="evidence" value="ECO:0007669"/>
    <property type="project" value="UniProtKB-UniRule"/>
</dbReference>
<sequence length="916" mass="103383">MPSTPYPQTDRDLIRRIERSPNHRAGYKQLVRELGLGGGRERRLLLEQLARITARGELVKIDAEQWSLPAATPEKTARAAKAASTDLPKEHRATRDNLLTGRLDLHRDGFGFVRPEGSSNRDDDLFIPPNEINGAMQGDIVLVDEAPRGRDGRRSGRIARVLTRRNPTVVGIFHYARTRRRSTWENAPLINGNYVTPLDERISQPILIPEGLELPLADEANTPHRVLGEEARAAAFDWHDPELREPLEGLAVDVEITDFPLPGRPAKGRVIEVLGPPDAFGVDVEIVIRKHHIPHVFPTNVLAEATASSSQTVDTLDEAELVKREDFRDLKIVTIDGETARDFDDAVHVTHHPDGTWQLQVHIADVSHYVRPGTDLDLEARLRGTSVYFPDRAVPMLPPQLSSGMCSLRPDEDRLVLSCIMHIDARGEILSYRVTEGIIRSARRMTYTQVQAILDCANTEAQPTPEARAMAEEVLLTRPDLAGVFEQMHTLALILNAKRRRRGSIDFDLPEPVIHFDPNGNMASIVRSERGWSHRLIEEFMLSANECVATWLEALAPSIYRIHEMPDPKRIVDFEETAGTFGYSLGLTSLPVQRVQMKADRRDARGSGKQARTHEVTTEEIPVTPQMYQRLTARIAGTPEERILAFLMLRSLKQARYSEQNVGHFALASPSYTHFTSPIRRYPDLIVHRLLRALMDEGADRNGGPIRSDDPQPWATKAAAASGRKTKHNPRPTYEFEPIPEPELAAISTESSQSERRADDAERELMEWKKMRFMQDRVGEDFSAVILSCTKYGFFVELDDLFIEGLVPLASLGNLEGQRGRRTEEDRFIFRDTDRQIVGTRSGSIFKMGMRVRVLLDRIDRQQRRLQFALIGMERATPAIEPTKHLSPTRTGKPKKSAKSKTRERNKAKKGKGKRR</sequence>
<dbReference type="InterPro" id="IPR011805">
    <property type="entry name" value="RNase_R"/>
</dbReference>
<keyword evidence="4 8" id="KW-0540">Nuclease</keyword>
<evidence type="ECO:0000256" key="3">
    <source>
        <dbReference type="ARBA" id="ARBA00022490"/>
    </source>
</evidence>
<proteinExistence type="inferred from homology"/>
<evidence type="ECO:0000256" key="4">
    <source>
        <dbReference type="ARBA" id="ARBA00022722"/>
    </source>
</evidence>
<gene>
    <name evidence="8" type="primary">rnr</name>
    <name evidence="11" type="ORF">GRAN_2227</name>
</gene>
<dbReference type="GO" id="GO:0006402">
    <property type="term" value="P:mRNA catabolic process"/>
    <property type="evidence" value="ECO:0007669"/>
    <property type="project" value="TreeGrafter"/>
</dbReference>
<evidence type="ECO:0000256" key="1">
    <source>
        <dbReference type="ARBA" id="ARBA00001849"/>
    </source>
</evidence>
<evidence type="ECO:0000256" key="7">
    <source>
        <dbReference type="ARBA" id="ARBA00022884"/>
    </source>
</evidence>
<reference evidence="12" key="2">
    <citation type="submission" date="2019-02" db="EMBL/GenBank/DDBJ databases">
        <title>Granulicella sibirica sp. nov., a psychrotolerant acidobacterium isolated from an organic soil layer in forested tundra, West Siberia.</title>
        <authorList>
            <person name="Oshkin I.Y."/>
            <person name="Kulichevskaya I.S."/>
            <person name="Rijpstra W.I.C."/>
            <person name="Sinninghe Damste J.S."/>
            <person name="Rakitin A.L."/>
            <person name="Ravin N.V."/>
            <person name="Dedysh S.N."/>
        </authorList>
    </citation>
    <scope>NUCLEOTIDE SEQUENCE [LARGE SCALE GENOMIC DNA]</scope>
    <source>
        <strain evidence="12">AF10</strain>
    </source>
</reference>
<organism evidence="11 12">
    <name type="scientific">Granulicella sibirica</name>
    <dbReference type="NCBI Taxonomy" id="2479048"/>
    <lineage>
        <taxon>Bacteria</taxon>
        <taxon>Pseudomonadati</taxon>
        <taxon>Acidobacteriota</taxon>
        <taxon>Terriglobia</taxon>
        <taxon>Terriglobales</taxon>
        <taxon>Acidobacteriaceae</taxon>
        <taxon>Granulicella</taxon>
    </lineage>
</organism>
<keyword evidence="12" id="KW-1185">Reference proteome</keyword>
<dbReference type="NCBIfam" id="TIGR00358">
    <property type="entry name" value="3_prime_RNase"/>
    <property type="match status" value="1"/>
</dbReference>
<dbReference type="Pfam" id="PF00575">
    <property type="entry name" value="S1"/>
    <property type="match status" value="1"/>
</dbReference>
<dbReference type="SMART" id="SM00316">
    <property type="entry name" value="S1"/>
    <property type="match status" value="1"/>
</dbReference>
<evidence type="ECO:0000256" key="2">
    <source>
        <dbReference type="ARBA" id="ARBA00004496"/>
    </source>
</evidence>
<dbReference type="RefSeq" id="WP_128912829.1">
    <property type="nucleotide sequence ID" value="NZ_RDSM01000001.1"/>
</dbReference>
<protein>
    <recommendedName>
        <fullName evidence="8">Ribonuclease R</fullName>
        <shortName evidence="8">RNase R</shortName>
        <ecNumber evidence="8">3.1.13.1</ecNumber>
    </recommendedName>
</protein>
<keyword evidence="7 8" id="KW-0694">RNA-binding</keyword>
<evidence type="ECO:0000313" key="12">
    <source>
        <dbReference type="Proteomes" id="UP000289437"/>
    </source>
</evidence>
<dbReference type="HAMAP" id="MF_01895">
    <property type="entry name" value="RNase_R"/>
    <property type="match status" value="1"/>
</dbReference>
<dbReference type="InterPro" id="IPR011129">
    <property type="entry name" value="CSD"/>
</dbReference>
<dbReference type="Gene3D" id="2.40.50.140">
    <property type="entry name" value="Nucleic acid-binding proteins"/>
    <property type="match status" value="2"/>
</dbReference>
<dbReference type="OrthoDB" id="9764149at2"/>
<name>A0A4Q0T665_9BACT</name>
<dbReference type="InterPro" id="IPR003029">
    <property type="entry name" value="S1_domain"/>
</dbReference>
<dbReference type="InterPro" id="IPR013223">
    <property type="entry name" value="RNase_B_OB_dom"/>
</dbReference>
<feature type="compositionally biased region" description="Basic residues" evidence="9">
    <location>
        <begin position="892"/>
        <end position="916"/>
    </location>
</feature>
<comment type="subcellular location">
    <subcellularLocation>
        <location evidence="2 8">Cytoplasm</location>
    </subcellularLocation>
</comment>
<dbReference type="CDD" id="cd04471">
    <property type="entry name" value="S1_RNase_R"/>
    <property type="match status" value="1"/>
</dbReference>
<dbReference type="PANTHER" id="PTHR23355:SF9">
    <property type="entry name" value="DIS3-LIKE EXONUCLEASE 2"/>
    <property type="match status" value="1"/>
</dbReference>
<evidence type="ECO:0000256" key="8">
    <source>
        <dbReference type="HAMAP-Rule" id="MF_01895"/>
    </source>
</evidence>
<evidence type="ECO:0000256" key="5">
    <source>
        <dbReference type="ARBA" id="ARBA00022801"/>
    </source>
</evidence>
<dbReference type="PROSITE" id="PS50126">
    <property type="entry name" value="S1"/>
    <property type="match status" value="1"/>
</dbReference>
<keyword evidence="3 8" id="KW-0963">Cytoplasm</keyword>
<dbReference type="SMART" id="SM00955">
    <property type="entry name" value="RNB"/>
    <property type="match status" value="1"/>
</dbReference>
<dbReference type="Proteomes" id="UP000289437">
    <property type="component" value="Unassembled WGS sequence"/>
</dbReference>
<dbReference type="PANTHER" id="PTHR23355">
    <property type="entry name" value="RIBONUCLEASE"/>
    <property type="match status" value="1"/>
</dbReference>
<comment type="caution">
    <text evidence="11">The sequence shown here is derived from an EMBL/GenBank/DDBJ whole genome shotgun (WGS) entry which is preliminary data.</text>
</comment>
<evidence type="ECO:0000313" key="11">
    <source>
        <dbReference type="EMBL" id="RXH58917.1"/>
    </source>
</evidence>
<feature type="region of interest" description="Disordered" evidence="9">
    <location>
        <begin position="701"/>
        <end position="761"/>
    </location>
</feature>
<dbReference type="Pfam" id="PF17876">
    <property type="entry name" value="CSD2"/>
    <property type="match status" value="1"/>
</dbReference>
<dbReference type="GO" id="GO:0008859">
    <property type="term" value="F:exoribonuclease II activity"/>
    <property type="evidence" value="ECO:0007669"/>
    <property type="project" value="UniProtKB-UniRule"/>
</dbReference>
<dbReference type="InterPro" id="IPR001900">
    <property type="entry name" value="RNase_II/R"/>
</dbReference>
<feature type="domain" description="S1 motif" evidence="10">
    <location>
        <begin position="779"/>
        <end position="871"/>
    </location>
</feature>
<dbReference type="AlphaFoldDB" id="A0A4Q0T665"/>
<dbReference type="InterPro" id="IPR022966">
    <property type="entry name" value="RNase_II/R_CS"/>
</dbReference>
<dbReference type="InterPro" id="IPR004476">
    <property type="entry name" value="RNase_II/RNase_R"/>
</dbReference>
<comment type="similarity">
    <text evidence="8">Belongs to the RNR ribonuclease family. RNase R subfamily.</text>
</comment>
<dbReference type="SMART" id="SM00357">
    <property type="entry name" value="CSP"/>
    <property type="match status" value="1"/>
</dbReference>
<dbReference type="EC" id="3.1.13.1" evidence="8"/>
<dbReference type="InterPro" id="IPR050180">
    <property type="entry name" value="RNR_Ribonuclease"/>
</dbReference>
<dbReference type="SUPFAM" id="SSF50249">
    <property type="entry name" value="Nucleic acid-binding proteins"/>
    <property type="match status" value="3"/>
</dbReference>
<reference evidence="11 12" key="1">
    <citation type="submission" date="2018-11" db="EMBL/GenBank/DDBJ databases">
        <authorList>
            <person name="Mardanov A.V."/>
            <person name="Ravin N.V."/>
            <person name="Dedysh S.N."/>
        </authorList>
    </citation>
    <scope>NUCLEOTIDE SEQUENCE [LARGE SCALE GENOMIC DNA]</scope>
    <source>
        <strain evidence="11 12">AF10</strain>
    </source>
</reference>
<dbReference type="EMBL" id="RDSM01000001">
    <property type="protein sequence ID" value="RXH58917.1"/>
    <property type="molecule type" value="Genomic_DNA"/>
</dbReference>
<dbReference type="PROSITE" id="PS01175">
    <property type="entry name" value="RIBONUCLEASE_II"/>
    <property type="match status" value="1"/>
</dbReference>
<dbReference type="InterPro" id="IPR040476">
    <property type="entry name" value="CSD2"/>
</dbReference>
<evidence type="ECO:0000256" key="9">
    <source>
        <dbReference type="SAM" id="MobiDB-lite"/>
    </source>
</evidence>
<dbReference type="InterPro" id="IPR012340">
    <property type="entry name" value="NA-bd_OB-fold"/>
</dbReference>
<evidence type="ECO:0000259" key="10">
    <source>
        <dbReference type="PROSITE" id="PS50126"/>
    </source>
</evidence>
<keyword evidence="6 8" id="KW-0269">Exonuclease</keyword>
<feature type="region of interest" description="Disordered" evidence="9">
    <location>
        <begin position="879"/>
        <end position="916"/>
    </location>
</feature>
<accession>A0A4Q0T665</accession>
<dbReference type="GO" id="GO:0005829">
    <property type="term" value="C:cytosol"/>
    <property type="evidence" value="ECO:0007669"/>
    <property type="project" value="TreeGrafter"/>
</dbReference>
<comment type="catalytic activity">
    <reaction evidence="1 8">
        <text>Exonucleolytic cleavage in the 3'- to 5'-direction to yield nucleoside 5'-phosphates.</text>
        <dbReference type="EC" id="3.1.13.1"/>
    </reaction>
</comment>
<dbReference type="Pfam" id="PF08206">
    <property type="entry name" value="OB_RNB"/>
    <property type="match status" value="1"/>
</dbReference>